<protein>
    <submittedName>
        <fullName evidence="2">Small ubiquitin-related modifier</fullName>
    </submittedName>
</protein>
<dbReference type="EMBL" id="BEYU01000049">
    <property type="protein sequence ID" value="GBG28894.1"/>
    <property type="molecule type" value="Genomic_DNA"/>
</dbReference>
<name>A0A2R5GLZ8_9STRA</name>
<evidence type="ECO:0000313" key="2">
    <source>
        <dbReference type="EMBL" id="GBG28894.1"/>
    </source>
</evidence>
<proteinExistence type="predicted"/>
<dbReference type="PROSITE" id="PS50053">
    <property type="entry name" value="UBIQUITIN_2"/>
    <property type="match status" value="1"/>
</dbReference>
<dbReference type="InterPro" id="IPR029071">
    <property type="entry name" value="Ubiquitin-like_domsf"/>
</dbReference>
<dbReference type="PANTHER" id="PTHR10562">
    <property type="entry name" value="SMALL UBIQUITIN-RELATED MODIFIER"/>
    <property type="match status" value="1"/>
</dbReference>
<dbReference type="FunCoup" id="A0A2R5GLZ8">
    <property type="interactions" value="381"/>
</dbReference>
<sequence length="73" mass="8043">MSEGVKKEGVKGETLQIKVRDQSGDETVFKIKTSTKMSKVFDAYATRKGVDASQLRFFLDGERVNGDATPSDL</sequence>
<dbReference type="OrthoDB" id="442921at2759"/>
<dbReference type="Pfam" id="PF11976">
    <property type="entry name" value="Rad60-SLD"/>
    <property type="match status" value="1"/>
</dbReference>
<organism evidence="2 3">
    <name type="scientific">Hondaea fermentalgiana</name>
    <dbReference type="NCBI Taxonomy" id="2315210"/>
    <lineage>
        <taxon>Eukaryota</taxon>
        <taxon>Sar</taxon>
        <taxon>Stramenopiles</taxon>
        <taxon>Bigyra</taxon>
        <taxon>Labyrinthulomycetes</taxon>
        <taxon>Thraustochytrida</taxon>
        <taxon>Thraustochytriidae</taxon>
        <taxon>Hondaea</taxon>
    </lineage>
</organism>
<reference evidence="2 3" key="1">
    <citation type="submission" date="2017-12" db="EMBL/GenBank/DDBJ databases">
        <title>Sequencing, de novo assembly and annotation of complete genome of a new Thraustochytrid species, strain FCC1311.</title>
        <authorList>
            <person name="Sedici K."/>
            <person name="Godart F."/>
            <person name="Aiese Cigliano R."/>
            <person name="Sanseverino W."/>
            <person name="Barakat M."/>
            <person name="Ortet P."/>
            <person name="Marechal E."/>
            <person name="Cagnac O."/>
            <person name="Amato A."/>
        </authorList>
    </citation>
    <scope>NUCLEOTIDE SEQUENCE [LARGE SCALE GENOMIC DNA]</scope>
</reference>
<keyword evidence="3" id="KW-1185">Reference proteome</keyword>
<evidence type="ECO:0000313" key="3">
    <source>
        <dbReference type="Proteomes" id="UP000241890"/>
    </source>
</evidence>
<evidence type="ECO:0000259" key="1">
    <source>
        <dbReference type="PROSITE" id="PS50053"/>
    </source>
</evidence>
<dbReference type="InParanoid" id="A0A2R5GLZ8"/>
<dbReference type="Gene3D" id="3.10.20.90">
    <property type="entry name" value="Phosphatidylinositol 3-kinase Catalytic Subunit, Chain A, domain 1"/>
    <property type="match status" value="1"/>
</dbReference>
<dbReference type="Proteomes" id="UP000241890">
    <property type="component" value="Unassembled WGS sequence"/>
</dbReference>
<gene>
    <name evidence="2" type="ORF">FCC1311_051152</name>
</gene>
<dbReference type="InterPro" id="IPR022617">
    <property type="entry name" value="Rad60/SUMO-like_dom"/>
</dbReference>
<feature type="domain" description="Ubiquitin-like" evidence="1">
    <location>
        <begin position="15"/>
        <end position="73"/>
    </location>
</feature>
<dbReference type="InterPro" id="IPR000626">
    <property type="entry name" value="Ubiquitin-like_dom"/>
</dbReference>
<dbReference type="SUPFAM" id="SSF54236">
    <property type="entry name" value="Ubiquitin-like"/>
    <property type="match status" value="1"/>
</dbReference>
<comment type="caution">
    <text evidence="2">The sequence shown here is derived from an EMBL/GenBank/DDBJ whole genome shotgun (WGS) entry which is preliminary data.</text>
</comment>
<accession>A0A2R5GLZ8</accession>
<dbReference type="AlphaFoldDB" id="A0A2R5GLZ8"/>